<reference evidence="3 4" key="1">
    <citation type="submission" date="2015-09" db="EMBL/GenBank/DDBJ databases">
        <title>Draft genome of the parasitic nematode Teladorsagia circumcincta isolate WARC Sus (inbred).</title>
        <authorList>
            <person name="Mitreva M."/>
        </authorList>
    </citation>
    <scope>NUCLEOTIDE SEQUENCE [LARGE SCALE GENOMIC DNA]</scope>
    <source>
        <strain evidence="3 4">S</strain>
    </source>
</reference>
<dbReference type="CDD" id="cd01450">
    <property type="entry name" value="vWFA_subfamily_ECM"/>
    <property type="match status" value="1"/>
</dbReference>
<dbReference type="Proteomes" id="UP000230423">
    <property type="component" value="Unassembled WGS sequence"/>
</dbReference>
<accession>A0A2G9U6P3</accession>
<keyword evidence="4" id="KW-1185">Reference proteome</keyword>
<protein>
    <submittedName>
        <fullName evidence="3">von Willebrand factor type A domain protein</fullName>
    </submittedName>
</protein>
<dbReference type="PANTHER" id="PTHR24020">
    <property type="entry name" value="COLLAGEN ALPHA"/>
    <property type="match status" value="1"/>
</dbReference>
<dbReference type="OrthoDB" id="10256829at2759"/>
<evidence type="ECO:0000256" key="1">
    <source>
        <dbReference type="SAM" id="MobiDB-lite"/>
    </source>
</evidence>
<dbReference type="InterPro" id="IPR036465">
    <property type="entry name" value="vWFA_dom_sf"/>
</dbReference>
<feature type="compositionally biased region" description="Low complexity" evidence="1">
    <location>
        <begin position="119"/>
        <end position="146"/>
    </location>
</feature>
<feature type="compositionally biased region" description="Low complexity" evidence="1">
    <location>
        <begin position="61"/>
        <end position="97"/>
    </location>
</feature>
<dbReference type="PANTHER" id="PTHR24020:SF87">
    <property type="entry name" value="COLLAGEN ALPHA-1(VI) CHAIN-LIKE"/>
    <property type="match status" value="1"/>
</dbReference>
<dbReference type="InterPro" id="IPR050525">
    <property type="entry name" value="ECM_Assembly_Org"/>
</dbReference>
<gene>
    <name evidence="3" type="ORF">TELCIR_13145</name>
</gene>
<dbReference type="SMART" id="SM00327">
    <property type="entry name" value="VWA"/>
    <property type="match status" value="1"/>
</dbReference>
<dbReference type="EMBL" id="KZ349210">
    <property type="protein sequence ID" value="PIO65200.1"/>
    <property type="molecule type" value="Genomic_DNA"/>
</dbReference>
<evidence type="ECO:0000313" key="4">
    <source>
        <dbReference type="Proteomes" id="UP000230423"/>
    </source>
</evidence>
<dbReference type="SUPFAM" id="SSF53300">
    <property type="entry name" value="vWA-like"/>
    <property type="match status" value="1"/>
</dbReference>
<proteinExistence type="predicted"/>
<dbReference type="PROSITE" id="PS50234">
    <property type="entry name" value="VWFA"/>
    <property type="match status" value="1"/>
</dbReference>
<feature type="region of interest" description="Disordered" evidence="1">
    <location>
        <begin position="60"/>
        <end position="213"/>
    </location>
</feature>
<name>A0A2G9U6P3_TELCI</name>
<feature type="compositionally biased region" description="Low complexity" evidence="1">
    <location>
        <begin position="153"/>
        <end position="204"/>
    </location>
</feature>
<dbReference type="InterPro" id="IPR002035">
    <property type="entry name" value="VWF_A"/>
</dbReference>
<dbReference type="PRINTS" id="PR00453">
    <property type="entry name" value="VWFADOMAIN"/>
</dbReference>
<evidence type="ECO:0000259" key="2">
    <source>
        <dbReference type="PROSITE" id="PS50234"/>
    </source>
</evidence>
<dbReference type="AlphaFoldDB" id="A0A2G9U6P3"/>
<dbReference type="Gene3D" id="3.40.50.410">
    <property type="entry name" value="von Willebrand factor, type A domain"/>
    <property type="match status" value="1"/>
</dbReference>
<organism evidence="3 4">
    <name type="scientific">Teladorsagia circumcincta</name>
    <name type="common">Brown stomach worm</name>
    <name type="synonym">Ostertagia circumcincta</name>
    <dbReference type="NCBI Taxonomy" id="45464"/>
    <lineage>
        <taxon>Eukaryota</taxon>
        <taxon>Metazoa</taxon>
        <taxon>Ecdysozoa</taxon>
        <taxon>Nematoda</taxon>
        <taxon>Chromadorea</taxon>
        <taxon>Rhabditida</taxon>
        <taxon>Rhabditina</taxon>
        <taxon>Rhabditomorpha</taxon>
        <taxon>Strongyloidea</taxon>
        <taxon>Trichostrongylidae</taxon>
        <taxon>Teladorsagia</taxon>
    </lineage>
</organism>
<dbReference type="Pfam" id="PF00092">
    <property type="entry name" value="VWA"/>
    <property type="match status" value="1"/>
</dbReference>
<evidence type="ECO:0000313" key="3">
    <source>
        <dbReference type="EMBL" id="PIO65200.1"/>
    </source>
</evidence>
<feature type="domain" description="VWFA" evidence="2">
    <location>
        <begin position="218"/>
        <end position="395"/>
    </location>
</feature>
<sequence>MQGPMGSLDNELRKELEQALVDEIAKNLGDTIDQMGTSNIEDEDLGKLIEEGFSEIEKELAASSTTSTSTATTTTESTTTSRRVTASTPTRRTATTAVDEMMEESPFDRTLPPIHRVPTTKTTPRPRPTTTIPPTTTPFRTTATTRKSSVEWRTTTTSPRAISTTRPVTTAPTTKTTPWWMFTTPSTTATSRPTVRTTRPTTESCPTPNDPSDTNRTDVLFLLDSSNSFNEHKFMHAIQLILDTVSQFRNIGPNGTQVSLVQYNSEPYLEFSLRKHNCKQFLIDDIADTDYMQGGSMLGKAVEKVSRFAFTKNRGDRPDAENVLVILTDGQSDDRIQEPVEVAKKHNLTVLVIATLEANPQYLIDLAGNMNNVFQLHTDIKNTLPHKLAQRINSIQAGMCAHLL</sequence>